<dbReference type="EMBL" id="JAPUUL010000278">
    <property type="protein sequence ID" value="KAJ8131513.1"/>
    <property type="molecule type" value="Genomic_DNA"/>
</dbReference>
<accession>A0ACC2JWC8</accession>
<gene>
    <name evidence="1" type="ORF">O1611_g2111</name>
</gene>
<keyword evidence="2" id="KW-1185">Reference proteome</keyword>
<protein>
    <submittedName>
        <fullName evidence="1">Uncharacterized protein</fullName>
    </submittedName>
</protein>
<dbReference type="Proteomes" id="UP001153332">
    <property type="component" value="Unassembled WGS sequence"/>
</dbReference>
<comment type="caution">
    <text evidence="1">The sequence shown here is derived from an EMBL/GenBank/DDBJ whole genome shotgun (WGS) entry which is preliminary data.</text>
</comment>
<proteinExistence type="predicted"/>
<evidence type="ECO:0000313" key="2">
    <source>
        <dbReference type="Proteomes" id="UP001153332"/>
    </source>
</evidence>
<sequence length="757" mass="83262">MRPHTPSADLKLILFSDTGPESHVIKMGLLNFLSKKSYSDLTQRDTLKTSAYDTTVALSPPIRGTYPVLGNGNKILEQFQKSHPNLATVPQSSTPAPSPLVPRVRGDDLRNRGEERPRTAPSSQAGETTGTSSLRSQPRSGLPAPPKKKYGPYKLPSKIATNVQASSLSAKPAPSPGLLSTYSDSIRSGESTRTKGYVDLLDAQSMIKPSDFYGRVQATGARNYGEDVADRNIDDRSATPNITTVQEPASSHLDTKWTSAVSKYVDDDSADELSKGPRIRHSMSSGLRSKHTSPDPFPKRTSSRLPPRDADDMFKAMTRTGSARSERAARRKSMPSSVAPAYIETRRSSSAVRRGKEKDSDLFPDSLRDRALAVTAHEREYTRPNISSKRQSLIPPQAEQQLRQKRNDVDKPLPALPPTAKDQSRRKSVSHNALLESRLLKRQSLQGIRSGSRGEIYEDTYQQKISLQGAQAPRGRNPTRRQLGSTTDLQDSFYNALAGLPDQASQITSPDKCADNEGELDQLAHFRKPSFIPPSNTSIILHEAETPVPERNSSLRRWSLTSETVDLSPMFPRAQSHREIPPVPDLPFLKPTARDTSVMSSRTCSLPAAPEPQSDEFYLEDYVSNDSSPTPSRGSYEKDLLFSETGYGLPGTQMSGLPGLFDTTVLSPSPDLSTSRALEPEFRSMSALLHLPAYSGSDSDHSFQSPEQTDSSDDDMNFDIPMSRAGSALRSSWVQERPPATKQPIEEVSEDYDSSDY</sequence>
<evidence type="ECO:0000313" key="1">
    <source>
        <dbReference type="EMBL" id="KAJ8131513.1"/>
    </source>
</evidence>
<name>A0ACC2JWC8_9PEZI</name>
<reference evidence="1" key="1">
    <citation type="submission" date="2022-12" db="EMBL/GenBank/DDBJ databases">
        <title>Genome Sequence of Lasiodiplodia mahajangana.</title>
        <authorList>
            <person name="Buettner E."/>
        </authorList>
    </citation>
    <scope>NUCLEOTIDE SEQUENCE</scope>
    <source>
        <strain evidence="1">VT137</strain>
    </source>
</reference>
<organism evidence="1 2">
    <name type="scientific">Lasiodiplodia mahajangana</name>
    <dbReference type="NCBI Taxonomy" id="1108764"/>
    <lineage>
        <taxon>Eukaryota</taxon>
        <taxon>Fungi</taxon>
        <taxon>Dikarya</taxon>
        <taxon>Ascomycota</taxon>
        <taxon>Pezizomycotina</taxon>
        <taxon>Dothideomycetes</taxon>
        <taxon>Dothideomycetes incertae sedis</taxon>
        <taxon>Botryosphaeriales</taxon>
        <taxon>Botryosphaeriaceae</taxon>
        <taxon>Lasiodiplodia</taxon>
    </lineage>
</organism>